<dbReference type="GO" id="GO:0006310">
    <property type="term" value="P:DNA recombination"/>
    <property type="evidence" value="ECO:0007669"/>
    <property type="project" value="UniProtKB-KW"/>
</dbReference>
<feature type="domain" description="Tyr recombinase" evidence="6">
    <location>
        <begin position="200"/>
        <end position="473"/>
    </location>
</feature>
<dbReference type="Pfam" id="PF00589">
    <property type="entry name" value="Phage_integrase"/>
    <property type="match status" value="1"/>
</dbReference>
<organism evidence="8 9">
    <name type="scientific">Pannonibacter phragmitetus</name>
    <dbReference type="NCBI Taxonomy" id="121719"/>
    <lineage>
        <taxon>Bacteria</taxon>
        <taxon>Pseudomonadati</taxon>
        <taxon>Pseudomonadota</taxon>
        <taxon>Alphaproteobacteria</taxon>
        <taxon>Hyphomicrobiales</taxon>
        <taxon>Stappiaceae</taxon>
        <taxon>Pannonibacter</taxon>
    </lineage>
</organism>
<dbReference type="KEGG" id="pphr:APZ00_10495"/>
<dbReference type="InterPro" id="IPR013762">
    <property type="entry name" value="Integrase-like_cat_sf"/>
</dbReference>
<evidence type="ECO:0000313" key="9">
    <source>
        <dbReference type="Proteomes" id="UP000064921"/>
    </source>
</evidence>
<dbReference type="Proteomes" id="UP000064921">
    <property type="component" value="Chromosome"/>
</dbReference>
<dbReference type="AlphaFoldDB" id="A0A0U3PIH8"/>
<accession>A0A0U3PIH8</accession>
<dbReference type="InterPro" id="IPR002104">
    <property type="entry name" value="Integrase_catalytic"/>
</dbReference>
<name>A0A0U3PIH8_9HYPH</name>
<keyword evidence="3 5" id="KW-0238">DNA-binding</keyword>
<sequence length="485" mass="54172">MKLRRRRSAWVSCVHLYFTDLDTISRPLFLDDLAVSLAPGALDAVERTGLIHGMPFILMDDGSYDLALNRFFRACPAMGARSPNTWRSYARDILVWARFLVERRGGKTVWQAGRDDVLAFHRARRLSAAPYRISAASWNRSVAALDKLYRWAVEEGIIAISPFSYGATLRRAGGSRAVLAVTTNRARERAARRHDTRYIDLGRYLLFREVGLCGRLPDGSEDATWRGRNGERNALFAELLVTTGLRLTEAGSLLLSELPRLTDPESRSVPFDLPGPIAKGGRPRRIRVPRRVLRLIGDYVDLERTVSAARSEPSVSDPLWLMLEDGKATDAAGKRVRLDRLTLGERRRVLVGTPGQAQHALLWLTEGGKPVPSATWEAAFRRACTRCRRFGIEVEVTPHTLRHTFAVNMLSMLIREQIGSVFDPQDQHGAAYRRILGDPLQKLQHLLGHASITSTYIYLDSLAEAQELVEAAADRWAEDTAGGAA</sequence>
<dbReference type="GO" id="GO:0003677">
    <property type="term" value="F:DNA binding"/>
    <property type="evidence" value="ECO:0007669"/>
    <property type="project" value="UniProtKB-UniRule"/>
</dbReference>
<gene>
    <name evidence="8" type="ORF">APZ00_10495</name>
</gene>
<protein>
    <submittedName>
        <fullName evidence="8">Integrase</fullName>
    </submittedName>
</protein>
<dbReference type="InterPro" id="IPR010998">
    <property type="entry name" value="Integrase_recombinase_N"/>
</dbReference>
<dbReference type="PROSITE" id="PS51898">
    <property type="entry name" value="TYR_RECOMBINASE"/>
    <property type="match status" value="1"/>
</dbReference>
<dbReference type="Pfam" id="PF02899">
    <property type="entry name" value="Phage_int_SAM_1"/>
    <property type="match status" value="1"/>
</dbReference>
<dbReference type="PANTHER" id="PTHR30349">
    <property type="entry name" value="PHAGE INTEGRASE-RELATED"/>
    <property type="match status" value="1"/>
</dbReference>
<comment type="similarity">
    <text evidence="1">Belongs to the 'phage' integrase family.</text>
</comment>
<dbReference type="STRING" id="121719.APZ00_10495"/>
<evidence type="ECO:0000256" key="3">
    <source>
        <dbReference type="ARBA" id="ARBA00023125"/>
    </source>
</evidence>
<evidence type="ECO:0000313" key="8">
    <source>
        <dbReference type="EMBL" id="ALV27436.1"/>
    </source>
</evidence>
<dbReference type="GO" id="GO:0015074">
    <property type="term" value="P:DNA integration"/>
    <property type="evidence" value="ECO:0007669"/>
    <property type="project" value="UniProtKB-KW"/>
</dbReference>
<proteinExistence type="inferred from homology"/>
<evidence type="ECO:0000256" key="1">
    <source>
        <dbReference type="ARBA" id="ARBA00008857"/>
    </source>
</evidence>
<dbReference type="InterPro" id="IPR004107">
    <property type="entry name" value="Integrase_SAM-like_N"/>
</dbReference>
<reference evidence="8 9" key="1">
    <citation type="submission" date="2015-10" db="EMBL/GenBank/DDBJ databases">
        <title>The world's first case of liver abscess caused by Pannonibacter phragmitetus.</title>
        <authorList>
            <person name="Ming D."/>
            <person name="Wang M."/>
            <person name="Zhou Y."/>
            <person name="Jiang T."/>
            <person name="Hu S."/>
        </authorList>
    </citation>
    <scope>NUCLEOTIDE SEQUENCE [LARGE SCALE GENOMIC DNA]</scope>
    <source>
        <strain evidence="8 9">31801</strain>
    </source>
</reference>
<evidence type="ECO:0000256" key="5">
    <source>
        <dbReference type="PROSITE-ProRule" id="PRU01248"/>
    </source>
</evidence>
<dbReference type="EMBL" id="CP013068">
    <property type="protein sequence ID" value="ALV27436.1"/>
    <property type="molecule type" value="Genomic_DNA"/>
</dbReference>
<dbReference type="SUPFAM" id="SSF56349">
    <property type="entry name" value="DNA breaking-rejoining enzymes"/>
    <property type="match status" value="1"/>
</dbReference>
<dbReference type="SUPFAM" id="SSF47823">
    <property type="entry name" value="lambda integrase-like, N-terminal domain"/>
    <property type="match status" value="1"/>
</dbReference>
<dbReference type="PROSITE" id="PS51900">
    <property type="entry name" value="CB"/>
    <property type="match status" value="1"/>
</dbReference>
<keyword evidence="2" id="KW-0229">DNA integration</keyword>
<dbReference type="PANTHER" id="PTHR30349:SF64">
    <property type="entry name" value="PROPHAGE INTEGRASE INTD-RELATED"/>
    <property type="match status" value="1"/>
</dbReference>
<evidence type="ECO:0000259" key="6">
    <source>
        <dbReference type="PROSITE" id="PS51898"/>
    </source>
</evidence>
<evidence type="ECO:0000256" key="4">
    <source>
        <dbReference type="ARBA" id="ARBA00023172"/>
    </source>
</evidence>
<keyword evidence="9" id="KW-1185">Reference proteome</keyword>
<evidence type="ECO:0000256" key="2">
    <source>
        <dbReference type="ARBA" id="ARBA00022908"/>
    </source>
</evidence>
<dbReference type="InterPro" id="IPR050090">
    <property type="entry name" value="Tyrosine_recombinase_XerCD"/>
</dbReference>
<dbReference type="Gene3D" id="1.10.443.10">
    <property type="entry name" value="Intergrase catalytic core"/>
    <property type="match status" value="1"/>
</dbReference>
<dbReference type="InterPro" id="IPR011010">
    <property type="entry name" value="DNA_brk_join_enz"/>
</dbReference>
<dbReference type="Gene3D" id="1.10.150.130">
    <property type="match status" value="1"/>
</dbReference>
<dbReference type="InterPro" id="IPR044068">
    <property type="entry name" value="CB"/>
</dbReference>
<keyword evidence="4" id="KW-0233">DNA recombination</keyword>
<evidence type="ECO:0000259" key="7">
    <source>
        <dbReference type="PROSITE" id="PS51900"/>
    </source>
</evidence>
<feature type="domain" description="Core-binding (CB)" evidence="7">
    <location>
        <begin position="62"/>
        <end position="153"/>
    </location>
</feature>